<dbReference type="RefSeq" id="WP_100667843.1">
    <property type="nucleotide sequence ID" value="NZ_CP024955.1"/>
</dbReference>
<comment type="subunit">
    <text evidence="11">Homohexamer.</text>
</comment>
<keyword evidence="7 11" id="KW-0862">Zinc</keyword>
<dbReference type="InterPro" id="IPR003960">
    <property type="entry name" value="ATPase_AAA_CS"/>
</dbReference>
<dbReference type="SUPFAM" id="SSF140990">
    <property type="entry name" value="FtsH protease domain-like"/>
    <property type="match status" value="1"/>
</dbReference>
<dbReference type="SMART" id="SM00382">
    <property type="entry name" value="AAA"/>
    <property type="match status" value="1"/>
</dbReference>
<dbReference type="InterPro" id="IPR003959">
    <property type="entry name" value="ATPase_AAA_core"/>
</dbReference>
<dbReference type="KEGG" id="kyr:CVV65_09010"/>
<dbReference type="GO" id="GO:0005524">
    <property type="term" value="F:ATP binding"/>
    <property type="evidence" value="ECO:0007669"/>
    <property type="project" value="UniProtKB-UniRule"/>
</dbReference>
<dbReference type="GO" id="GO:0016887">
    <property type="term" value="F:ATP hydrolysis activity"/>
    <property type="evidence" value="ECO:0007669"/>
    <property type="project" value="UniProtKB-UniRule"/>
</dbReference>
<keyword evidence="9 11" id="KW-0482">Metalloprotease</keyword>
<keyword evidence="11" id="KW-1003">Cell membrane</keyword>
<evidence type="ECO:0000313" key="15">
    <source>
        <dbReference type="Proteomes" id="UP000231932"/>
    </source>
</evidence>
<dbReference type="FunFam" id="3.40.50.300:FF:000982">
    <property type="entry name" value="Inactive ATP-dependent zinc metalloprotease FTSHI 2 like"/>
    <property type="match status" value="1"/>
</dbReference>
<dbReference type="GO" id="GO:0008270">
    <property type="term" value="F:zinc ion binding"/>
    <property type="evidence" value="ECO:0007669"/>
    <property type="project" value="UniProtKB-UniRule"/>
</dbReference>
<dbReference type="Gene3D" id="1.10.8.60">
    <property type="match status" value="1"/>
</dbReference>
<dbReference type="GO" id="GO:0006508">
    <property type="term" value="P:proteolysis"/>
    <property type="evidence" value="ECO:0007669"/>
    <property type="project" value="UniProtKB-KW"/>
</dbReference>
<feature type="binding site" evidence="11">
    <location>
        <position position="372"/>
    </location>
    <ligand>
        <name>Zn(2+)</name>
        <dbReference type="ChEBI" id="CHEBI:29105"/>
        <note>catalytic</note>
    </ligand>
</feature>
<dbReference type="PROSITE" id="PS00674">
    <property type="entry name" value="AAA"/>
    <property type="match status" value="1"/>
</dbReference>
<keyword evidence="11" id="KW-0812">Transmembrane</keyword>
<dbReference type="Proteomes" id="UP000231932">
    <property type="component" value="Chromosome"/>
</dbReference>
<keyword evidence="11" id="KW-1133">Transmembrane helix</keyword>
<reference evidence="15" key="1">
    <citation type="submission" date="2017-11" db="EMBL/GenBank/DDBJ databases">
        <title>Complete Genome Sequence of Kyrpidia sp. Strain EA-1, a thermophilic, hydrogen-oxidizing Bacterium, isolated from the Azores.</title>
        <authorList>
            <person name="Reiner J.E."/>
            <person name="Lapp C.J."/>
            <person name="Bunk B."/>
            <person name="Gescher J."/>
        </authorList>
    </citation>
    <scope>NUCLEOTIDE SEQUENCE [LARGE SCALE GENOMIC DNA]</scope>
    <source>
        <strain evidence="15">EA-1</strain>
    </source>
</reference>
<dbReference type="InterPro" id="IPR027417">
    <property type="entry name" value="P-loop_NTPase"/>
</dbReference>
<dbReference type="PANTHER" id="PTHR23076:SF97">
    <property type="entry name" value="ATP-DEPENDENT ZINC METALLOPROTEASE YME1L1"/>
    <property type="match status" value="1"/>
</dbReference>
<dbReference type="InterPro" id="IPR000642">
    <property type="entry name" value="Peptidase_M41"/>
</dbReference>
<proteinExistence type="inferred from homology"/>
<keyword evidence="15" id="KW-1185">Reference proteome</keyword>
<organism evidence="14 15">
    <name type="scientific">Kyrpidia spormannii</name>
    <dbReference type="NCBI Taxonomy" id="2055160"/>
    <lineage>
        <taxon>Bacteria</taxon>
        <taxon>Bacillati</taxon>
        <taxon>Bacillota</taxon>
        <taxon>Bacilli</taxon>
        <taxon>Bacillales</taxon>
        <taxon>Alicyclobacillaceae</taxon>
        <taxon>Kyrpidia</taxon>
    </lineage>
</organism>
<feature type="domain" description="AAA+ ATPase" evidence="13">
    <location>
        <begin position="139"/>
        <end position="277"/>
    </location>
</feature>
<comment type="caution">
    <text evidence="11">Lacks conserved residue(s) required for the propagation of feature annotation.</text>
</comment>
<evidence type="ECO:0000256" key="2">
    <source>
        <dbReference type="ARBA" id="ARBA00010044"/>
    </source>
</evidence>
<evidence type="ECO:0000256" key="12">
    <source>
        <dbReference type="RuleBase" id="RU003651"/>
    </source>
</evidence>
<evidence type="ECO:0000256" key="5">
    <source>
        <dbReference type="ARBA" id="ARBA00022741"/>
    </source>
</evidence>
<gene>
    <name evidence="11" type="primary">ftsH</name>
    <name evidence="14" type="ORF">CVV65_09010</name>
</gene>
<evidence type="ECO:0000256" key="11">
    <source>
        <dbReference type="HAMAP-Rule" id="MF_01458"/>
    </source>
</evidence>
<sequence length="536" mass="59488">MRDIRKRRHSRWVISFMSVLMLIAAGTVWWGQKSFHFPIWIAGGMPVFSGEWLAGILASVGMTGLLWAWLRYRPTPGPLGRPTAPVVRDVTRPSKEFSSSQPTVTFADAAGVDETVDELRDIVDYLRDPGKYRRMGAEMPKGVILYGPPGTGKTLLARAVAGEAGVEFVACSGSQFVEQYVGLGAKKIRDLFDQVRRIGRPAIIFFDELDALGRRRGETGSSQEWDQTLNELLVQLDGFHGRQDIIVMGATNRLDILDPALLRPGRFDRHIRVDLPSIEGREKILRLHARTKPIHPAVDFRSLARRTPGFSGAMLKHLCNEAAILAVKEGARQIEARHFSQAIDRVVAGNARRDLTLREKDRQITAYHEAGHALVGLIEGVERIQRISILPRGQALGFVLQESPEDRVLYTKRELLGKITMALGGRAAEELVFGDTSTGAEQDLEQATDLAWSVVARFGMSSLGLLSLRPHHCGGADLEAANQHARAVLGECYQTALDILTRHRAVLDRVAARLLEKEVLEEEDFLQIVRVQSIVS</sequence>
<dbReference type="GO" id="GO:0005886">
    <property type="term" value="C:plasma membrane"/>
    <property type="evidence" value="ECO:0007669"/>
    <property type="project" value="UniProtKB-SubCell"/>
</dbReference>
<dbReference type="AlphaFoldDB" id="A0A2K8N7G8"/>
<keyword evidence="14" id="KW-0132">Cell division</keyword>
<name>A0A2K8N7G8_9BACL</name>
<evidence type="ECO:0000259" key="13">
    <source>
        <dbReference type="SMART" id="SM00382"/>
    </source>
</evidence>
<dbReference type="InterPro" id="IPR041569">
    <property type="entry name" value="AAA_lid_3"/>
</dbReference>
<dbReference type="GO" id="GO:0004176">
    <property type="term" value="F:ATP-dependent peptidase activity"/>
    <property type="evidence" value="ECO:0007669"/>
    <property type="project" value="InterPro"/>
</dbReference>
<keyword evidence="14" id="KW-0131">Cell cycle</keyword>
<dbReference type="FunFam" id="1.10.8.60:FF:000001">
    <property type="entry name" value="ATP-dependent zinc metalloprotease FtsH"/>
    <property type="match status" value="1"/>
</dbReference>
<evidence type="ECO:0000256" key="9">
    <source>
        <dbReference type="ARBA" id="ARBA00023049"/>
    </source>
</evidence>
<dbReference type="SUPFAM" id="SSF52540">
    <property type="entry name" value="P-loop containing nucleoside triphosphate hydrolases"/>
    <property type="match status" value="1"/>
</dbReference>
<dbReference type="InterPro" id="IPR037219">
    <property type="entry name" value="Peptidase_M41-like"/>
</dbReference>
<dbReference type="GO" id="GO:0051301">
    <property type="term" value="P:cell division"/>
    <property type="evidence" value="ECO:0007669"/>
    <property type="project" value="UniProtKB-KW"/>
</dbReference>
<dbReference type="Gene3D" id="3.40.50.300">
    <property type="entry name" value="P-loop containing nucleotide triphosphate hydrolases"/>
    <property type="match status" value="1"/>
</dbReference>
<evidence type="ECO:0000256" key="4">
    <source>
        <dbReference type="ARBA" id="ARBA00022723"/>
    </source>
</evidence>
<comment type="subcellular location">
    <subcellularLocation>
        <location evidence="11">Cell membrane</location>
        <topology evidence="11">Multi-pass membrane protein</topology>
        <orientation evidence="11">Cytoplasmic side</orientation>
    </subcellularLocation>
    <subcellularLocation>
        <location evidence="1">Membrane</location>
    </subcellularLocation>
</comment>
<keyword evidence="10 11" id="KW-0472">Membrane</keyword>
<keyword evidence="8 11" id="KW-0067">ATP-binding</keyword>
<feature type="binding site" evidence="11">
    <location>
        <position position="368"/>
    </location>
    <ligand>
        <name>Zn(2+)</name>
        <dbReference type="ChEBI" id="CHEBI:29105"/>
        <note>catalytic</note>
    </ligand>
</feature>
<dbReference type="Pfam" id="PF00004">
    <property type="entry name" value="AAA"/>
    <property type="match status" value="1"/>
</dbReference>
<feature type="binding site" evidence="11">
    <location>
        <begin position="147"/>
        <end position="154"/>
    </location>
    <ligand>
        <name>ATP</name>
        <dbReference type="ChEBI" id="CHEBI:30616"/>
    </ligand>
</feature>
<evidence type="ECO:0000313" key="14">
    <source>
        <dbReference type="EMBL" id="ATY85045.1"/>
    </source>
</evidence>
<keyword evidence="6 11" id="KW-0378">Hydrolase</keyword>
<dbReference type="Pfam" id="PF17862">
    <property type="entry name" value="AAA_lid_3"/>
    <property type="match status" value="1"/>
</dbReference>
<comment type="similarity">
    <text evidence="11">In the central section; belongs to the AAA ATPase family.</text>
</comment>
<keyword evidence="3 11" id="KW-0645">Protease</keyword>
<keyword evidence="4 11" id="KW-0479">Metal-binding</keyword>
<comment type="function">
    <text evidence="11">Acts as a processive, ATP-dependent zinc metallopeptidase for both cytoplasmic and membrane proteins. Plays a role in the quality control of integral membrane proteins.</text>
</comment>
<accession>A0A2K8N7G8</accession>
<keyword evidence="5 11" id="KW-0547">Nucleotide-binding</keyword>
<evidence type="ECO:0000256" key="8">
    <source>
        <dbReference type="ARBA" id="ARBA00022840"/>
    </source>
</evidence>
<comment type="similarity">
    <text evidence="12">Belongs to the AAA ATPase family.</text>
</comment>
<evidence type="ECO:0000256" key="7">
    <source>
        <dbReference type="ARBA" id="ARBA00022833"/>
    </source>
</evidence>
<feature type="active site" evidence="11">
    <location>
        <position position="369"/>
    </location>
</feature>
<dbReference type="PANTHER" id="PTHR23076">
    <property type="entry name" value="METALLOPROTEASE M41 FTSH"/>
    <property type="match status" value="1"/>
</dbReference>
<feature type="binding site" evidence="11">
    <location>
        <position position="443"/>
    </location>
    <ligand>
        <name>Zn(2+)</name>
        <dbReference type="ChEBI" id="CHEBI:29105"/>
        <note>catalytic</note>
    </ligand>
</feature>
<dbReference type="OrthoDB" id="9809379at2"/>
<dbReference type="EMBL" id="CP024955">
    <property type="protein sequence ID" value="ATY85045.1"/>
    <property type="molecule type" value="Genomic_DNA"/>
</dbReference>
<comment type="cofactor">
    <cofactor evidence="11">
        <name>Zn(2+)</name>
        <dbReference type="ChEBI" id="CHEBI:29105"/>
    </cofactor>
    <text evidence="11">Binds 1 zinc ion per subunit.</text>
</comment>
<dbReference type="HAMAP" id="MF_01458">
    <property type="entry name" value="FtsH"/>
    <property type="match status" value="1"/>
</dbReference>
<dbReference type="GO" id="GO:0030163">
    <property type="term" value="P:protein catabolic process"/>
    <property type="evidence" value="ECO:0007669"/>
    <property type="project" value="UniProtKB-UniRule"/>
</dbReference>
<evidence type="ECO:0000256" key="10">
    <source>
        <dbReference type="ARBA" id="ARBA00023136"/>
    </source>
</evidence>
<dbReference type="CDD" id="cd19501">
    <property type="entry name" value="RecA-like_FtsH"/>
    <property type="match status" value="1"/>
</dbReference>
<dbReference type="InterPro" id="IPR003593">
    <property type="entry name" value="AAA+_ATPase"/>
</dbReference>
<feature type="transmembrane region" description="Helical" evidence="11">
    <location>
        <begin position="12"/>
        <end position="32"/>
    </location>
</feature>
<dbReference type="EC" id="3.4.24.-" evidence="11"/>
<dbReference type="Gene3D" id="1.20.58.760">
    <property type="entry name" value="Peptidase M41"/>
    <property type="match status" value="1"/>
</dbReference>
<protein>
    <recommendedName>
        <fullName evidence="11">ATP-dependent zinc metalloprotease FtsH</fullName>
        <ecNumber evidence="11">3.4.24.-</ecNumber>
    </recommendedName>
</protein>
<evidence type="ECO:0000256" key="1">
    <source>
        <dbReference type="ARBA" id="ARBA00004370"/>
    </source>
</evidence>
<dbReference type="InterPro" id="IPR005936">
    <property type="entry name" value="FtsH"/>
</dbReference>
<evidence type="ECO:0000256" key="6">
    <source>
        <dbReference type="ARBA" id="ARBA00022801"/>
    </source>
</evidence>
<dbReference type="Pfam" id="PF01434">
    <property type="entry name" value="Peptidase_M41"/>
    <property type="match status" value="1"/>
</dbReference>
<comment type="similarity">
    <text evidence="2 11">In the C-terminal section; belongs to the peptidase M41 family.</text>
</comment>
<evidence type="ECO:0000256" key="3">
    <source>
        <dbReference type="ARBA" id="ARBA00022670"/>
    </source>
</evidence>
<dbReference type="GO" id="GO:0004222">
    <property type="term" value="F:metalloendopeptidase activity"/>
    <property type="evidence" value="ECO:0007669"/>
    <property type="project" value="InterPro"/>
</dbReference>